<reference evidence="12 13" key="1">
    <citation type="submission" date="2020-07" db="EMBL/GenBank/DDBJ databases">
        <title>Comparative genomics of pyrophilous fungi reveals a link between fire events and developmental genes.</title>
        <authorList>
            <consortium name="DOE Joint Genome Institute"/>
            <person name="Steindorff A.S."/>
            <person name="Carver A."/>
            <person name="Calhoun S."/>
            <person name="Stillman K."/>
            <person name="Liu H."/>
            <person name="Lipzen A."/>
            <person name="Pangilinan J."/>
            <person name="Labutti K."/>
            <person name="Bruns T.D."/>
            <person name="Grigoriev I.V."/>
        </authorList>
    </citation>
    <scope>NUCLEOTIDE SEQUENCE [LARGE SCALE GENOMIC DNA]</scope>
    <source>
        <strain evidence="12 13">CBS 144469</strain>
    </source>
</reference>
<comment type="pathway">
    <text evidence="2">Secondary metabolite biosynthesis.</text>
</comment>
<dbReference type="PRINTS" id="PR00463">
    <property type="entry name" value="EP450I"/>
</dbReference>
<evidence type="ECO:0000256" key="2">
    <source>
        <dbReference type="ARBA" id="ARBA00005179"/>
    </source>
</evidence>
<keyword evidence="11" id="KW-0732">Signal</keyword>
<feature type="signal peptide" evidence="11">
    <location>
        <begin position="1"/>
        <end position="26"/>
    </location>
</feature>
<evidence type="ECO:0000256" key="10">
    <source>
        <dbReference type="RuleBase" id="RU000461"/>
    </source>
</evidence>
<dbReference type="OrthoDB" id="2789670at2759"/>
<evidence type="ECO:0000256" key="5">
    <source>
        <dbReference type="ARBA" id="ARBA00022723"/>
    </source>
</evidence>
<dbReference type="InterPro" id="IPR050364">
    <property type="entry name" value="Cytochrome_P450_fung"/>
</dbReference>
<evidence type="ECO:0000256" key="6">
    <source>
        <dbReference type="ARBA" id="ARBA00023002"/>
    </source>
</evidence>
<dbReference type="GO" id="GO:0020037">
    <property type="term" value="F:heme binding"/>
    <property type="evidence" value="ECO:0007669"/>
    <property type="project" value="InterPro"/>
</dbReference>
<name>A0A8H6LYV2_9AGAR</name>
<sequence>MVSTVATALVALLVSLLFVHQRQRSARRPPGARGLPLIGNAFQIPKDKQWLVWDKWRRKHGDLVSFRILGSENLVLSSYEAATELLDTRGLLYSDRPQATMAGELVGWNRGMGYSPGPPNPRFRELRRLFHTFIGPRACDAKDLQTVQEEESIKLLDKLLDTPHEFMAHTRDSTAAVLLRLAYGYDPSQNRNDPISLVKIVQDAMDGFSLASEPGWWCDTSPGPRSCLCQTDAARPGAPVQIPFDYVKQERLKGTSKRSFISTFLDERHGEETTEDEDIINAAAASLYSGGAETTVASLDSHFLAMTLFPHIQHKAQSTLDTYLLHSLPRTNQRLPTISDRPHLPYLEALMYEILRWNPSVPLGLPHVATQDDEYRGYTIQKGTVVWANIWSILQDEDVFPDPTEFRPERYLDQDGRIAKSSKQVLAVKTAFGFGRRVCPGLYLAENSVFLAIAMFLFALDVSPHEDRLPEVEYNGFISHPRPFKCKIRPRSPEVAQLIRDRVQTLKQTD</sequence>
<evidence type="ECO:0000256" key="1">
    <source>
        <dbReference type="ARBA" id="ARBA00001971"/>
    </source>
</evidence>
<dbReference type="InterPro" id="IPR002401">
    <property type="entry name" value="Cyt_P450_E_grp-I"/>
</dbReference>
<keyword evidence="8 10" id="KW-0503">Monooxygenase</keyword>
<keyword evidence="6 10" id="KW-0560">Oxidoreductase</keyword>
<dbReference type="InterPro" id="IPR017972">
    <property type="entry name" value="Cyt_P450_CS"/>
</dbReference>
<keyword evidence="7 9" id="KW-0408">Iron</keyword>
<evidence type="ECO:0000256" key="8">
    <source>
        <dbReference type="ARBA" id="ARBA00023033"/>
    </source>
</evidence>
<evidence type="ECO:0000256" key="9">
    <source>
        <dbReference type="PIRSR" id="PIRSR602401-1"/>
    </source>
</evidence>
<keyword evidence="13" id="KW-1185">Reference proteome</keyword>
<dbReference type="CDD" id="cd11065">
    <property type="entry name" value="CYP64-like"/>
    <property type="match status" value="1"/>
</dbReference>
<dbReference type="SUPFAM" id="SSF48264">
    <property type="entry name" value="Cytochrome P450"/>
    <property type="match status" value="1"/>
</dbReference>
<dbReference type="Pfam" id="PF00067">
    <property type="entry name" value="p450"/>
    <property type="match status" value="1"/>
</dbReference>
<feature type="binding site" description="axial binding residue" evidence="9">
    <location>
        <position position="439"/>
    </location>
    <ligand>
        <name>heme</name>
        <dbReference type="ChEBI" id="CHEBI:30413"/>
    </ligand>
    <ligandPart>
        <name>Fe</name>
        <dbReference type="ChEBI" id="CHEBI:18248"/>
    </ligandPart>
</feature>
<evidence type="ECO:0000256" key="4">
    <source>
        <dbReference type="ARBA" id="ARBA00022617"/>
    </source>
</evidence>
<proteinExistence type="inferred from homology"/>
<comment type="cofactor">
    <cofactor evidence="1 9">
        <name>heme</name>
        <dbReference type="ChEBI" id="CHEBI:30413"/>
    </cofactor>
</comment>
<evidence type="ECO:0000313" key="13">
    <source>
        <dbReference type="Proteomes" id="UP000521943"/>
    </source>
</evidence>
<dbReference type="InterPro" id="IPR036396">
    <property type="entry name" value="Cyt_P450_sf"/>
</dbReference>
<evidence type="ECO:0000256" key="3">
    <source>
        <dbReference type="ARBA" id="ARBA00010617"/>
    </source>
</evidence>
<dbReference type="AlphaFoldDB" id="A0A8H6LYV2"/>
<dbReference type="EMBL" id="JACGCI010000096">
    <property type="protein sequence ID" value="KAF6746121.1"/>
    <property type="molecule type" value="Genomic_DNA"/>
</dbReference>
<organism evidence="12 13">
    <name type="scientific">Ephemerocybe angulata</name>
    <dbReference type="NCBI Taxonomy" id="980116"/>
    <lineage>
        <taxon>Eukaryota</taxon>
        <taxon>Fungi</taxon>
        <taxon>Dikarya</taxon>
        <taxon>Basidiomycota</taxon>
        <taxon>Agaricomycotina</taxon>
        <taxon>Agaricomycetes</taxon>
        <taxon>Agaricomycetidae</taxon>
        <taxon>Agaricales</taxon>
        <taxon>Agaricineae</taxon>
        <taxon>Psathyrellaceae</taxon>
        <taxon>Ephemerocybe</taxon>
    </lineage>
</organism>
<dbReference type="InterPro" id="IPR001128">
    <property type="entry name" value="Cyt_P450"/>
</dbReference>
<protein>
    <submittedName>
        <fullName evidence="12">Cytochrome P450</fullName>
    </submittedName>
</protein>
<dbReference type="PROSITE" id="PS00086">
    <property type="entry name" value="CYTOCHROME_P450"/>
    <property type="match status" value="1"/>
</dbReference>
<dbReference type="GO" id="GO:0004497">
    <property type="term" value="F:monooxygenase activity"/>
    <property type="evidence" value="ECO:0007669"/>
    <property type="project" value="UniProtKB-KW"/>
</dbReference>
<dbReference type="GO" id="GO:0005506">
    <property type="term" value="F:iron ion binding"/>
    <property type="evidence" value="ECO:0007669"/>
    <property type="project" value="InterPro"/>
</dbReference>
<keyword evidence="4 9" id="KW-0349">Heme</keyword>
<dbReference type="GO" id="GO:0016705">
    <property type="term" value="F:oxidoreductase activity, acting on paired donors, with incorporation or reduction of molecular oxygen"/>
    <property type="evidence" value="ECO:0007669"/>
    <property type="project" value="InterPro"/>
</dbReference>
<accession>A0A8H6LYV2</accession>
<comment type="caution">
    <text evidence="12">The sequence shown here is derived from an EMBL/GenBank/DDBJ whole genome shotgun (WGS) entry which is preliminary data.</text>
</comment>
<feature type="chain" id="PRO_5034856965" evidence="11">
    <location>
        <begin position="27"/>
        <end position="510"/>
    </location>
</feature>
<dbReference type="Proteomes" id="UP000521943">
    <property type="component" value="Unassembled WGS sequence"/>
</dbReference>
<dbReference type="PANTHER" id="PTHR46300:SF7">
    <property type="entry name" value="P450, PUTATIVE (EUROFUNG)-RELATED"/>
    <property type="match status" value="1"/>
</dbReference>
<dbReference type="PANTHER" id="PTHR46300">
    <property type="entry name" value="P450, PUTATIVE (EUROFUNG)-RELATED-RELATED"/>
    <property type="match status" value="1"/>
</dbReference>
<evidence type="ECO:0000256" key="7">
    <source>
        <dbReference type="ARBA" id="ARBA00023004"/>
    </source>
</evidence>
<evidence type="ECO:0000313" key="12">
    <source>
        <dbReference type="EMBL" id="KAF6746121.1"/>
    </source>
</evidence>
<comment type="similarity">
    <text evidence="3 10">Belongs to the cytochrome P450 family.</text>
</comment>
<evidence type="ECO:0000256" key="11">
    <source>
        <dbReference type="SAM" id="SignalP"/>
    </source>
</evidence>
<dbReference type="Gene3D" id="1.10.630.10">
    <property type="entry name" value="Cytochrome P450"/>
    <property type="match status" value="1"/>
</dbReference>
<gene>
    <name evidence="12" type="ORF">DFP72DRAFT_1152930</name>
</gene>
<keyword evidence="5 9" id="KW-0479">Metal-binding</keyword>